<accession>A0A397ISN3</accession>
<keyword evidence="2" id="KW-1185">Reference proteome</keyword>
<sequence length="226" mass="26696">MIYQIKSKILLVECGLNINICQKQIHFWWTELGKSRYKRNEDSFLSAQKWLEEKSHQIIFQKDAPKAFGFLTELWNTLKNSHFEIYEIGVDATFLRQFSVKRVSSSEELGDFSLFGLGLVECGLNINICQKQIHFWWTELGKSRYKRNEDSFLSAQKWLEEKSHQIIFQKDAPKAFGFLTELWNTLKNSHFEIYEIGVDATYNTNNLKFELYVVYAEIDAQSEVDY</sequence>
<organism evidence="1 2">
    <name type="scientific">Diversispora epigaea</name>
    <dbReference type="NCBI Taxonomy" id="1348612"/>
    <lineage>
        <taxon>Eukaryota</taxon>
        <taxon>Fungi</taxon>
        <taxon>Fungi incertae sedis</taxon>
        <taxon>Mucoromycota</taxon>
        <taxon>Glomeromycotina</taxon>
        <taxon>Glomeromycetes</taxon>
        <taxon>Diversisporales</taxon>
        <taxon>Diversisporaceae</taxon>
        <taxon>Diversispora</taxon>
    </lineage>
</organism>
<evidence type="ECO:0000313" key="2">
    <source>
        <dbReference type="Proteomes" id="UP000266861"/>
    </source>
</evidence>
<dbReference type="OrthoDB" id="2439760at2759"/>
<dbReference type="Proteomes" id="UP000266861">
    <property type="component" value="Unassembled WGS sequence"/>
</dbReference>
<dbReference type="AlphaFoldDB" id="A0A397ISN3"/>
<protein>
    <submittedName>
        <fullName evidence="1">Uncharacterized protein</fullName>
    </submittedName>
</protein>
<comment type="caution">
    <text evidence="1">The sequence shown here is derived from an EMBL/GenBank/DDBJ whole genome shotgun (WGS) entry which is preliminary data.</text>
</comment>
<gene>
    <name evidence="1" type="ORF">Glove_193g39</name>
</gene>
<proteinExistence type="predicted"/>
<evidence type="ECO:0000313" key="1">
    <source>
        <dbReference type="EMBL" id="RHZ76766.1"/>
    </source>
</evidence>
<name>A0A397ISN3_9GLOM</name>
<reference evidence="1 2" key="1">
    <citation type="submission" date="2018-08" db="EMBL/GenBank/DDBJ databases">
        <title>Genome and evolution of the arbuscular mycorrhizal fungus Diversispora epigaea (formerly Glomus versiforme) and its bacterial endosymbionts.</title>
        <authorList>
            <person name="Sun X."/>
            <person name="Fei Z."/>
            <person name="Harrison M."/>
        </authorList>
    </citation>
    <scope>NUCLEOTIDE SEQUENCE [LARGE SCALE GENOMIC DNA]</scope>
    <source>
        <strain evidence="1 2">IT104</strain>
    </source>
</reference>
<dbReference type="EMBL" id="PQFF01000181">
    <property type="protein sequence ID" value="RHZ76766.1"/>
    <property type="molecule type" value="Genomic_DNA"/>
</dbReference>